<dbReference type="AlphaFoldDB" id="G4SU53"/>
<dbReference type="SUPFAM" id="SSF52540">
    <property type="entry name" value="P-loop containing nucleoside triphosphate hydrolases"/>
    <property type="match status" value="1"/>
</dbReference>
<proteinExistence type="inferred from homology"/>
<organism evidence="6 7">
    <name type="scientific">Methylotuvimicrobium alcaliphilum (strain DSM 19304 / NCIMB 14124 / VKM B-2133 / 20Z)</name>
    <name type="common">Methylomicrobium alcaliphilum</name>
    <dbReference type="NCBI Taxonomy" id="1091494"/>
    <lineage>
        <taxon>Bacteria</taxon>
        <taxon>Pseudomonadati</taxon>
        <taxon>Pseudomonadota</taxon>
        <taxon>Gammaproteobacteria</taxon>
        <taxon>Methylococcales</taxon>
        <taxon>Methylococcaceae</taxon>
        <taxon>Methylotuvimicrobium</taxon>
    </lineage>
</organism>
<dbReference type="Proteomes" id="UP000008315">
    <property type="component" value="Chromosome"/>
</dbReference>
<reference evidence="7" key="1">
    <citation type="journal article" date="2012" name="J. Bacteriol.">
        <title>Genome sequence of the haloalkaliphilic methanotrophic bacterium Methylomicrobium alcaliphilum 20Z.</title>
        <authorList>
            <person name="Vuilleumier S."/>
            <person name="Khmelenina V.N."/>
            <person name="Bringel F."/>
            <person name="Reshetnikov A.S."/>
            <person name="Lajus A."/>
            <person name="Mangenot S."/>
            <person name="Rouy Z."/>
            <person name="Op den Camp H.J."/>
            <person name="Jetten M.S."/>
            <person name="Dispirito A.A."/>
            <person name="Dunfield P."/>
            <person name="Klotz M.G."/>
            <person name="Semrau J.D."/>
            <person name="Stein L.Y."/>
            <person name="Barbe V."/>
            <person name="Medigue C."/>
            <person name="Trotsenko Y.A."/>
            <person name="Kalyuzhnaya M.G."/>
        </authorList>
    </citation>
    <scope>NUCLEOTIDE SEQUENCE [LARGE SCALE GENOMIC DNA]</scope>
    <source>
        <strain evidence="7">DSM 19304 / NCIMB 14124 / VKM B-2133 / 20Z</strain>
    </source>
</reference>
<feature type="compositionally biased region" description="Basic residues" evidence="4">
    <location>
        <begin position="97"/>
        <end position="110"/>
    </location>
</feature>
<dbReference type="EMBL" id="FO082060">
    <property type="protein sequence ID" value="CCE23959.1"/>
    <property type="molecule type" value="Genomic_DNA"/>
</dbReference>
<dbReference type="KEGG" id="mah:MEALZ_2277"/>
<sequence>MSLLALSHVVYAAGPKKILDDLDFGIDEGDVHALIGTNGTGKSTLARLIIGSEGFRLSSGQIVFDGRDIGAWTMYERAVTWIAWKSSKTKRSDNRRRSSKSVIRLRRSPTKRLSAPSTRNKWRP</sequence>
<dbReference type="GO" id="GO:0015658">
    <property type="term" value="F:branched-chain amino acid transmembrane transporter activity"/>
    <property type="evidence" value="ECO:0007669"/>
    <property type="project" value="TreeGrafter"/>
</dbReference>
<feature type="compositionally biased region" description="Polar residues" evidence="4">
    <location>
        <begin position="115"/>
        <end position="124"/>
    </location>
</feature>
<dbReference type="GO" id="GO:0015807">
    <property type="term" value="P:L-amino acid transport"/>
    <property type="evidence" value="ECO:0007669"/>
    <property type="project" value="TreeGrafter"/>
</dbReference>
<dbReference type="STRING" id="1091494.MEALZ_2277"/>
<keyword evidence="7" id="KW-1185">Reference proteome</keyword>
<name>G4SU53_META2</name>
<dbReference type="InterPro" id="IPR052156">
    <property type="entry name" value="BCAA_Transport_ATP-bd_LivF"/>
</dbReference>
<dbReference type="GO" id="GO:0016887">
    <property type="term" value="F:ATP hydrolysis activity"/>
    <property type="evidence" value="ECO:0007669"/>
    <property type="project" value="InterPro"/>
</dbReference>
<dbReference type="PANTHER" id="PTHR43820">
    <property type="entry name" value="HIGH-AFFINITY BRANCHED-CHAIN AMINO ACID TRANSPORT ATP-BINDING PROTEIN LIVF"/>
    <property type="match status" value="1"/>
</dbReference>
<evidence type="ECO:0000256" key="1">
    <source>
        <dbReference type="ARBA" id="ARBA00005417"/>
    </source>
</evidence>
<accession>G4SU53</accession>
<dbReference type="InterPro" id="IPR027417">
    <property type="entry name" value="P-loop_NTPase"/>
</dbReference>
<dbReference type="HOGENOM" id="CLU_2001182_0_0_6"/>
<dbReference type="PANTHER" id="PTHR43820:SF4">
    <property type="entry name" value="HIGH-AFFINITY BRANCHED-CHAIN AMINO ACID TRANSPORT ATP-BINDING PROTEIN LIVF"/>
    <property type="match status" value="1"/>
</dbReference>
<keyword evidence="3" id="KW-0029">Amino-acid transport</keyword>
<comment type="similarity">
    <text evidence="1">Belongs to the ABC transporter superfamily.</text>
</comment>
<evidence type="ECO:0000256" key="3">
    <source>
        <dbReference type="ARBA" id="ARBA00022970"/>
    </source>
</evidence>
<feature type="region of interest" description="Disordered" evidence="4">
    <location>
        <begin position="87"/>
        <end position="124"/>
    </location>
</feature>
<dbReference type="Gene3D" id="3.40.50.300">
    <property type="entry name" value="P-loop containing nucleotide triphosphate hydrolases"/>
    <property type="match status" value="1"/>
</dbReference>
<dbReference type="GO" id="GO:0005524">
    <property type="term" value="F:ATP binding"/>
    <property type="evidence" value="ECO:0007669"/>
    <property type="project" value="InterPro"/>
</dbReference>
<feature type="domain" description="ABC transporter" evidence="5">
    <location>
        <begin position="19"/>
        <end position="94"/>
    </location>
</feature>
<evidence type="ECO:0000256" key="4">
    <source>
        <dbReference type="SAM" id="MobiDB-lite"/>
    </source>
</evidence>
<keyword evidence="2" id="KW-0813">Transport</keyword>
<dbReference type="Pfam" id="PF00005">
    <property type="entry name" value="ABC_tran"/>
    <property type="match status" value="1"/>
</dbReference>
<dbReference type="InterPro" id="IPR003439">
    <property type="entry name" value="ABC_transporter-like_ATP-bd"/>
</dbReference>
<gene>
    <name evidence="6" type="ordered locus">MEALZ_2277</name>
</gene>
<evidence type="ECO:0000256" key="2">
    <source>
        <dbReference type="ARBA" id="ARBA00022448"/>
    </source>
</evidence>
<evidence type="ECO:0000313" key="6">
    <source>
        <dbReference type="EMBL" id="CCE23959.1"/>
    </source>
</evidence>
<evidence type="ECO:0000313" key="7">
    <source>
        <dbReference type="Proteomes" id="UP000008315"/>
    </source>
</evidence>
<protein>
    <recommendedName>
        <fullName evidence="5">ABC transporter domain-containing protein</fullName>
    </recommendedName>
</protein>
<evidence type="ECO:0000259" key="5">
    <source>
        <dbReference type="Pfam" id="PF00005"/>
    </source>
</evidence>